<accession>A0A267GRW2</accession>
<keyword evidence="2" id="KW-0472">Membrane</keyword>
<sequence length="642" mass="68826">AGQLTCRLDLASCIFDSSLFAETTRIFIFGMFLLGIGLLCLTLSVPRAAPARQESEVTAPAATTAPAAASGYSSIQVESSTNAPAPNESRLTASTIPAPETTTSSDNSAWKESTTTAPAAASIQFESMLNDASTTTAPATLPAHKSTLRDSTKIVPATASTRVQSNSTTPTDNTESADESSWTKSTAAAPDAASARLESDFTASATTAPVAESAHESTSTAAPVSSSFTIAKPHRGESLSSPTAEATGRCGLLIRSNLYRCSDRPNWWLSKADLNELKLRLLAGQSETICCRDWRNQAIYSNLNQHWDSAAGSRMRINCPLALATSQSSLDNALTTVVTGSELHCYNLCNTTLALGDGGRTHYNLFLPIHYAPVKCQWRLKGVSKVVISKSQLQAWDQLRPFLCLSDATRLGACGSERASGQVYPLTSSATEVLQCRSGDCLLWYDWRSAIASQRRFDFRSLKVELFGRAAPTSGPEAPALPQQRTPRPASLTTAATPTAAGSRPAGPPSQPPLPRSSEKFPLEFRVTRGVMAGVTAAAVALICAAACIWGCRSWHYRMYSSPLRRLLGRTPLHRLPTYSSRLFDLEQLRLDQPCSAKEAPDASEATPSSSDEEDVDEEEDDGVEEIDMMMELVAGEVPRRA</sequence>
<evidence type="ECO:0000256" key="2">
    <source>
        <dbReference type="SAM" id="Phobius"/>
    </source>
</evidence>
<feature type="compositionally biased region" description="Pro residues" evidence="1">
    <location>
        <begin position="506"/>
        <end position="515"/>
    </location>
</feature>
<feature type="non-terminal residue" evidence="3">
    <location>
        <position position="1"/>
    </location>
</feature>
<keyword evidence="4" id="KW-1185">Reference proteome</keyword>
<evidence type="ECO:0000256" key="1">
    <source>
        <dbReference type="SAM" id="MobiDB-lite"/>
    </source>
</evidence>
<keyword evidence="2" id="KW-0812">Transmembrane</keyword>
<feature type="region of interest" description="Disordered" evidence="1">
    <location>
        <begin position="473"/>
        <end position="518"/>
    </location>
</feature>
<feature type="compositionally biased region" description="Low complexity" evidence="1">
    <location>
        <begin position="485"/>
        <end position="505"/>
    </location>
</feature>
<feature type="region of interest" description="Disordered" evidence="1">
    <location>
        <begin position="136"/>
        <end position="227"/>
    </location>
</feature>
<dbReference type="EMBL" id="NIVC01000201">
    <property type="protein sequence ID" value="PAA88154.1"/>
    <property type="molecule type" value="Genomic_DNA"/>
</dbReference>
<evidence type="ECO:0000313" key="4">
    <source>
        <dbReference type="Proteomes" id="UP000215902"/>
    </source>
</evidence>
<comment type="caution">
    <text evidence="3">The sequence shown here is derived from an EMBL/GenBank/DDBJ whole genome shotgun (WGS) entry which is preliminary data.</text>
</comment>
<evidence type="ECO:0000313" key="3">
    <source>
        <dbReference type="EMBL" id="PAA88154.1"/>
    </source>
</evidence>
<dbReference type="Proteomes" id="UP000215902">
    <property type="component" value="Unassembled WGS sequence"/>
</dbReference>
<organism evidence="3 4">
    <name type="scientific">Macrostomum lignano</name>
    <dbReference type="NCBI Taxonomy" id="282301"/>
    <lineage>
        <taxon>Eukaryota</taxon>
        <taxon>Metazoa</taxon>
        <taxon>Spiralia</taxon>
        <taxon>Lophotrochozoa</taxon>
        <taxon>Platyhelminthes</taxon>
        <taxon>Rhabditophora</taxon>
        <taxon>Macrostomorpha</taxon>
        <taxon>Macrostomida</taxon>
        <taxon>Macrostomidae</taxon>
        <taxon>Macrostomum</taxon>
    </lineage>
</organism>
<protein>
    <submittedName>
        <fullName evidence="3">Uncharacterized protein</fullName>
    </submittedName>
</protein>
<name>A0A267GRW2_9PLAT</name>
<reference evidence="3 4" key="1">
    <citation type="submission" date="2017-06" db="EMBL/GenBank/DDBJ databases">
        <title>A platform for efficient transgenesis in Macrostomum lignano, a flatworm model organism for stem cell research.</title>
        <authorList>
            <person name="Berezikov E."/>
        </authorList>
    </citation>
    <scope>NUCLEOTIDE SEQUENCE [LARGE SCALE GENOMIC DNA]</scope>
    <source>
        <strain evidence="3">DV1</strain>
        <tissue evidence="3">Whole organism</tissue>
    </source>
</reference>
<feature type="region of interest" description="Disordered" evidence="1">
    <location>
        <begin position="73"/>
        <end position="117"/>
    </location>
</feature>
<feature type="region of interest" description="Disordered" evidence="1">
    <location>
        <begin position="595"/>
        <end position="642"/>
    </location>
</feature>
<dbReference type="AlphaFoldDB" id="A0A267GRW2"/>
<feature type="compositionally biased region" description="Acidic residues" evidence="1">
    <location>
        <begin position="611"/>
        <end position="629"/>
    </location>
</feature>
<keyword evidence="2" id="KW-1133">Transmembrane helix</keyword>
<feature type="transmembrane region" description="Helical" evidence="2">
    <location>
        <begin position="26"/>
        <end position="45"/>
    </location>
</feature>
<feature type="compositionally biased region" description="Polar residues" evidence="1">
    <location>
        <begin position="158"/>
        <end position="186"/>
    </location>
</feature>
<gene>
    <name evidence="3" type="ORF">BOX15_Mlig033005g2</name>
</gene>
<proteinExistence type="predicted"/>
<feature type="transmembrane region" description="Helical" evidence="2">
    <location>
        <begin position="530"/>
        <end position="552"/>
    </location>
</feature>